<feature type="compositionally biased region" description="Polar residues" evidence="1">
    <location>
        <begin position="168"/>
        <end position="179"/>
    </location>
</feature>
<dbReference type="EMBL" id="JAHDVG010000483">
    <property type="protein sequence ID" value="KAH1171146.1"/>
    <property type="molecule type" value="Genomic_DNA"/>
</dbReference>
<keyword evidence="4" id="KW-1185">Reference proteome</keyword>
<name>A0A9D3X1J0_9SAUR</name>
<gene>
    <name evidence="3" type="ORF">KIL84_006764</name>
</gene>
<dbReference type="PANTHER" id="PTHR23098:SF16">
    <property type="entry name" value="REGULATORY PROTEIN ZESTE"/>
    <property type="match status" value="1"/>
</dbReference>
<protein>
    <recommendedName>
        <fullName evidence="2">Myb/SANT-like DNA-binding domain-containing protein</fullName>
    </recommendedName>
</protein>
<evidence type="ECO:0000256" key="1">
    <source>
        <dbReference type="SAM" id="MobiDB-lite"/>
    </source>
</evidence>
<dbReference type="Proteomes" id="UP000827986">
    <property type="component" value="Unassembled WGS sequence"/>
</dbReference>
<feature type="compositionally biased region" description="Basic and acidic residues" evidence="1">
    <location>
        <begin position="149"/>
        <end position="165"/>
    </location>
</feature>
<dbReference type="OrthoDB" id="9940550at2759"/>
<feature type="region of interest" description="Disordered" evidence="1">
    <location>
        <begin position="87"/>
        <end position="181"/>
    </location>
</feature>
<proteinExistence type="predicted"/>
<evidence type="ECO:0000259" key="2">
    <source>
        <dbReference type="Pfam" id="PF13873"/>
    </source>
</evidence>
<evidence type="ECO:0000313" key="3">
    <source>
        <dbReference type="EMBL" id="KAH1171146.1"/>
    </source>
</evidence>
<evidence type="ECO:0000313" key="4">
    <source>
        <dbReference type="Proteomes" id="UP000827986"/>
    </source>
</evidence>
<reference evidence="3" key="1">
    <citation type="submission" date="2021-09" db="EMBL/GenBank/DDBJ databases">
        <title>The genome of Mauremys mutica provides insights into the evolution of semi-aquatic lifestyle.</title>
        <authorList>
            <person name="Gong S."/>
            <person name="Gao Y."/>
        </authorList>
    </citation>
    <scope>NUCLEOTIDE SEQUENCE</scope>
    <source>
        <strain evidence="3">MM-2020</strain>
        <tissue evidence="3">Muscle</tissue>
    </source>
</reference>
<dbReference type="Pfam" id="PF13873">
    <property type="entry name" value="Myb_DNA-bind_5"/>
    <property type="match status" value="1"/>
</dbReference>
<organism evidence="3 4">
    <name type="scientific">Mauremys mutica</name>
    <name type="common">yellowpond turtle</name>
    <dbReference type="NCBI Taxonomy" id="74926"/>
    <lineage>
        <taxon>Eukaryota</taxon>
        <taxon>Metazoa</taxon>
        <taxon>Chordata</taxon>
        <taxon>Craniata</taxon>
        <taxon>Vertebrata</taxon>
        <taxon>Euteleostomi</taxon>
        <taxon>Archelosauria</taxon>
        <taxon>Testudinata</taxon>
        <taxon>Testudines</taxon>
        <taxon>Cryptodira</taxon>
        <taxon>Durocryptodira</taxon>
        <taxon>Testudinoidea</taxon>
        <taxon>Geoemydidae</taxon>
        <taxon>Geoemydinae</taxon>
        <taxon>Mauremys</taxon>
    </lineage>
</organism>
<dbReference type="InterPro" id="IPR028002">
    <property type="entry name" value="Myb_DNA-bind_5"/>
</dbReference>
<feature type="domain" description="Myb/SANT-like DNA-binding" evidence="2">
    <location>
        <begin position="16"/>
        <end position="91"/>
    </location>
</feature>
<accession>A0A9D3X1J0</accession>
<comment type="caution">
    <text evidence="3">The sequence shown here is derived from an EMBL/GenBank/DDBJ whole genome shotgun (WGS) entry which is preliminary data.</text>
</comment>
<sequence>MAGAGARTGRRGIPKRKPNFTLQEIDILMSEVLRYEQLLFGASSTNVNAYEKQKIWWRITNKINAAGRNQRDIGEVKNRWRGLRRRANDKITRHRQERQAPPDVRGYPAPRGAEPREPELGPQWGLHGVCPLDAPPGSGEVPAPQGTGVKEEPVKEEPVDVKPEPFHTPSTETIHQQVTRGGERRLLRSAGHVPDDPCEGWSRSPQNPSQTELAISELGGQQEPLGTDFTSIIFDQEAEHLNDCNASESVTPVTVALQEGGLESGHLSPVEKRILQSNEQLVQEMRAFRREYTESRRETASILRIIAKALSSVSSSLCEIRDLYLRQQVTPKQ</sequence>
<dbReference type="AlphaFoldDB" id="A0A9D3X1J0"/>
<dbReference type="GO" id="GO:0005634">
    <property type="term" value="C:nucleus"/>
    <property type="evidence" value="ECO:0007669"/>
    <property type="project" value="TreeGrafter"/>
</dbReference>
<dbReference type="PANTHER" id="PTHR23098">
    <property type="entry name" value="AGAP001331-PA-RELATED"/>
    <property type="match status" value="1"/>
</dbReference>